<accession>A0A1F6V8A7</accession>
<name>A0A1F6V8A7_9BACT</name>
<reference evidence="1 2" key="1">
    <citation type="journal article" date="2016" name="Nat. Commun.">
        <title>Thousands of microbial genomes shed light on interconnected biogeochemical processes in an aquifer system.</title>
        <authorList>
            <person name="Anantharaman K."/>
            <person name="Brown C.T."/>
            <person name="Hug L.A."/>
            <person name="Sharon I."/>
            <person name="Castelle C.J."/>
            <person name="Probst A.J."/>
            <person name="Thomas B.C."/>
            <person name="Singh A."/>
            <person name="Wilkins M.J."/>
            <person name="Karaoz U."/>
            <person name="Brodie E.L."/>
            <person name="Williams K.H."/>
            <person name="Hubbard S.S."/>
            <person name="Banfield J.F."/>
        </authorList>
    </citation>
    <scope>NUCLEOTIDE SEQUENCE [LARGE SCALE GENOMIC DNA]</scope>
</reference>
<dbReference type="Proteomes" id="UP000177370">
    <property type="component" value="Unassembled WGS sequence"/>
</dbReference>
<evidence type="ECO:0000313" key="1">
    <source>
        <dbReference type="EMBL" id="OGI65937.1"/>
    </source>
</evidence>
<dbReference type="AlphaFoldDB" id="A0A1F6V8A7"/>
<dbReference type="EMBL" id="MFTP01000010">
    <property type="protein sequence ID" value="OGI65937.1"/>
    <property type="molecule type" value="Genomic_DNA"/>
</dbReference>
<comment type="caution">
    <text evidence="1">The sequence shown here is derived from an EMBL/GenBank/DDBJ whole genome shotgun (WGS) entry which is preliminary data.</text>
</comment>
<proteinExistence type="predicted"/>
<organism evidence="1 2">
    <name type="scientific">Candidatus Nomurabacteria bacterium RIFCSPHIGHO2_01_FULL_40_24b</name>
    <dbReference type="NCBI Taxonomy" id="1801739"/>
    <lineage>
        <taxon>Bacteria</taxon>
        <taxon>Candidatus Nomuraibacteriota</taxon>
    </lineage>
</organism>
<evidence type="ECO:0000313" key="2">
    <source>
        <dbReference type="Proteomes" id="UP000177370"/>
    </source>
</evidence>
<sequence length="63" mass="7081">MNALATKRIDNQIKALVSSAVFDVFNDPDYGLNLSAKAKKRLSTPSNKKNKTLSLNQIKRKYL</sequence>
<gene>
    <name evidence="1" type="ORF">A2647_03990</name>
</gene>
<protein>
    <submittedName>
        <fullName evidence="1">Uncharacterized protein</fullName>
    </submittedName>
</protein>